<dbReference type="InterPro" id="IPR007111">
    <property type="entry name" value="NACHT_NTPase"/>
</dbReference>
<dbReference type="KEGG" id="pki:111842634"/>
<evidence type="ECO:0000259" key="8">
    <source>
        <dbReference type="PROSITE" id="PS50837"/>
    </source>
</evidence>
<dbReference type="GeneTree" id="ENSGT01150000286927"/>
<comment type="subcellular location">
    <subcellularLocation>
        <location evidence="1">Cytoplasm</location>
    </subcellularLocation>
</comment>
<dbReference type="SMART" id="SM01288">
    <property type="entry name" value="FISNA"/>
    <property type="match status" value="1"/>
</dbReference>
<evidence type="ECO:0000256" key="6">
    <source>
        <dbReference type="ARBA" id="ARBA00022840"/>
    </source>
</evidence>
<dbReference type="InterPro" id="IPR001611">
    <property type="entry name" value="Leu-rich_rpt"/>
</dbReference>
<dbReference type="Proteomes" id="UP000261540">
    <property type="component" value="Unplaced"/>
</dbReference>
<accession>A0A3B3RM66</accession>
<dbReference type="Gene3D" id="3.40.50.300">
    <property type="entry name" value="P-loop containing nucleotide triphosphate hydrolases"/>
    <property type="match status" value="1"/>
</dbReference>
<dbReference type="GO" id="GO:0005524">
    <property type="term" value="F:ATP binding"/>
    <property type="evidence" value="ECO:0007669"/>
    <property type="project" value="UniProtKB-KW"/>
</dbReference>
<dbReference type="InterPro" id="IPR027417">
    <property type="entry name" value="P-loop_NTPase"/>
</dbReference>
<evidence type="ECO:0000256" key="2">
    <source>
        <dbReference type="ARBA" id="ARBA00022490"/>
    </source>
</evidence>
<dbReference type="Pfam" id="PF14484">
    <property type="entry name" value="FISNA"/>
    <property type="match status" value="1"/>
</dbReference>
<dbReference type="OrthoDB" id="120976at2759"/>
<dbReference type="Pfam" id="PF13516">
    <property type="entry name" value="LRR_6"/>
    <property type="match status" value="3"/>
</dbReference>
<feature type="domain" description="NACHT" evidence="8">
    <location>
        <begin position="228"/>
        <end position="359"/>
    </location>
</feature>
<keyword evidence="3" id="KW-0433">Leucine-rich repeat</keyword>
<evidence type="ECO:0000256" key="7">
    <source>
        <dbReference type="SAM" id="MobiDB-lite"/>
    </source>
</evidence>
<dbReference type="PANTHER" id="PTHR24106">
    <property type="entry name" value="NACHT, LRR AND CARD DOMAINS-CONTAINING"/>
    <property type="match status" value="1"/>
</dbReference>
<evidence type="ECO:0000313" key="9">
    <source>
        <dbReference type="Ensembl" id="ENSPKIP00000018821.1"/>
    </source>
</evidence>
<dbReference type="Pfam" id="PF05729">
    <property type="entry name" value="NACHT"/>
    <property type="match status" value="1"/>
</dbReference>
<proteinExistence type="predicted"/>
<reference evidence="9" key="2">
    <citation type="submission" date="2025-09" db="UniProtKB">
        <authorList>
            <consortium name="Ensembl"/>
        </authorList>
    </citation>
    <scope>IDENTIFICATION</scope>
</reference>
<keyword evidence="6" id="KW-0067">ATP-binding</keyword>
<dbReference type="Gene3D" id="3.80.10.10">
    <property type="entry name" value="Ribonuclease Inhibitor"/>
    <property type="match status" value="2"/>
</dbReference>
<dbReference type="InterPro" id="IPR041075">
    <property type="entry name" value="NOD1/2_WH"/>
</dbReference>
<dbReference type="FunFam" id="3.40.50.300:FF:000210">
    <property type="entry name" value="Si:dkey-16p6.1"/>
    <property type="match status" value="1"/>
</dbReference>
<dbReference type="InterPro" id="IPR041267">
    <property type="entry name" value="NLRP_HD2"/>
</dbReference>
<feature type="region of interest" description="Disordered" evidence="7">
    <location>
        <begin position="16"/>
        <end position="92"/>
    </location>
</feature>
<dbReference type="SMART" id="SM00368">
    <property type="entry name" value="LRR_RI"/>
    <property type="match status" value="5"/>
</dbReference>
<dbReference type="Pfam" id="PF17776">
    <property type="entry name" value="NLRC4_HD2"/>
    <property type="match status" value="1"/>
</dbReference>
<evidence type="ECO:0000313" key="10">
    <source>
        <dbReference type="Proteomes" id="UP000261540"/>
    </source>
</evidence>
<dbReference type="GO" id="GO:0005737">
    <property type="term" value="C:cytoplasm"/>
    <property type="evidence" value="ECO:0007669"/>
    <property type="project" value="UniProtKB-SubCell"/>
</dbReference>
<evidence type="ECO:0000256" key="3">
    <source>
        <dbReference type="ARBA" id="ARBA00022614"/>
    </source>
</evidence>
<reference evidence="9" key="1">
    <citation type="submission" date="2025-08" db="UniProtKB">
        <authorList>
            <consortium name="Ensembl"/>
        </authorList>
    </citation>
    <scope>IDENTIFICATION</scope>
</reference>
<dbReference type="SUPFAM" id="SSF52047">
    <property type="entry name" value="RNI-like"/>
    <property type="match status" value="1"/>
</dbReference>
<dbReference type="InterPro" id="IPR029495">
    <property type="entry name" value="NACHT-assoc"/>
</dbReference>
<dbReference type="Ensembl" id="ENSPKIT00000035654.1">
    <property type="protein sequence ID" value="ENSPKIP00000018821.1"/>
    <property type="gene ID" value="ENSPKIG00000004230.1"/>
</dbReference>
<dbReference type="AlphaFoldDB" id="A0A3B3RM66"/>
<protein>
    <submittedName>
        <fullName evidence="9">Protein NLRC3-like</fullName>
    </submittedName>
</protein>
<keyword evidence="5" id="KW-0547">Nucleotide-binding</keyword>
<keyword evidence="2" id="KW-0963">Cytoplasm</keyword>
<evidence type="ECO:0000256" key="4">
    <source>
        <dbReference type="ARBA" id="ARBA00022737"/>
    </source>
</evidence>
<dbReference type="InterPro" id="IPR051261">
    <property type="entry name" value="NLR"/>
</dbReference>
<sequence>MGKKNCTGCFSFCRHGKSHSDPAPPPGSTWAPSSSAGPTEIGRDEEDPPSSKETPVPIGPEEPDAHQAQQCPDPGPQTHGMSCDGSRDAQNGGVQFSISAQSQSNVVSNVMNNCNVNSVNIHATFGTNANPNSADKGVSLEEIRNKIKSMLKTKYECIFEGIPKRGNPSSLVSIYTELYITKGESEQVNAEHEVWHVETAAKKTDTEEITVKCSDIFKPLPGQETPVKTVLTKGIAGIGKTVSIQKFILDWAEGRSNTDITFVFPLPFRQLNHFHDKEFSLMGLINHFFPPMADIENIEDYKVLFIFDGLDECRLPLNDNCQCWCSAKESVSLNILLMNLIQGNLFRPALLWITSRPAAVNQIPPQYIQTMTEIRGFNDPQKDEYFRKKFSNDKNLADRIISHVRSCRSLYIMCHMPVFCWISATVLGKMLIKEDSQETPKTLTQMYTNLLLIQTKIKNQKYSQECLVNKNKISELDKKMIISLGQLAFQQLIKGNIIFYEEDLRECDIDAKAASMYSGMFTEIFKEEFEFDEQTVYCFVHLSIQEYLAALFVHFRYINTGENSLNPSISKDSNLHQLHKSAVSMALESKNGHFDLFLRFLLGISLESNQKILPCLLGGNSGNLQSCEKTIKYIKKELEKNPSAERAINLFHCLNELNDTTLVEEIQNYLRSGSPMDTELSPDQCSALAYVLLMSTDVLEDFDLSAYNSTAAGRRRLLPVLKFCKRACLHHCNMTKFLMEPVIQVLQSPNSLLTHLDLSYNKLGETGVKLLCDSLKASSTLQVLGLGDCNLTGSCCEGLASLLIHPLLTLKELQLRGNDLGDSGVELLCRALQEPSCQLQRLRLSGCRVTEKGCASLASALQSNPLYLTELDLSYNHPGDLGLELLSAAQKVSKLETLIVDHCGPCRDKPGLPKCMYSINR</sequence>
<organism evidence="9 10">
    <name type="scientific">Paramormyrops kingsleyae</name>
    <dbReference type="NCBI Taxonomy" id="1676925"/>
    <lineage>
        <taxon>Eukaryota</taxon>
        <taxon>Metazoa</taxon>
        <taxon>Chordata</taxon>
        <taxon>Craniata</taxon>
        <taxon>Vertebrata</taxon>
        <taxon>Euteleostomi</taxon>
        <taxon>Actinopterygii</taxon>
        <taxon>Neopterygii</taxon>
        <taxon>Teleostei</taxon>
        <taxon>Osteoglossocephala</taxon>
        <taxon>Osteoglossomorpha</taxon>
        <taxon>Osteoglossiformes</taxon>
        <taxon>Mormyridae</taxon>
        <taxon>Paramormyrops</taxon>
    </lineage>
</organism>
<evidence type="ECO:0000256" key="1">
    <source>
        <dbReference type="ARBA" id="ARBA00004496"/>
    </source>
</evidence>
<dbReference type="PROSITE" id="PS50837">
    <property type="entry name" value="NACHT"/>
    <property type="match status" value="1"/>
</dbReference>
<keyword evidence="4" id="KW-0677">Repeat</keyword>
<keyword evidence="10" id="KW-1185">Reference proteome</keyword>
<dbReference type="InterPro" id="IPR032675">
    <property type="entry name" value="LRR_dom_sf"/>
</dbReference>
<name>A0A3B3RM66_9TELE</name>
<dbReference type="Pfam" id="PF17779">
    <property type="entry name" value="WHD_NOD2"/>
    <property type="match status" value="1"/>
</dbReference>
<evidence type="ECO:0000256" key="5">
    <source>
        <dbReference type="ARBA" id="ARBA00022741"/>
    </source>
</evidence>